<evidence type="ECO:0000256" key="4">
    <source>
        <dbReference type="ARBA" id="ARBA00023136"/>
    </source>
</evidence>
<feature type="transmembrane region" description="Helical" evidence="6">
    <location>
        <begin position="288"/>
        <end position="314"/>
    </location>
</feature>
<evidence type="ECO:0000313" key="8">
    <source>
        <dbReference type="Proteomes" id="UP000038009"/>
    </source>
</evidence>
<keyword evidence="4 6" id="KW-0472">Membrane</keyword>
<evidence type="ECO:0000256" key="3">
    <source>
        <dbReference type="ARBA" id="ARBA00022989"/>
    </source>
</evidence>
<gene>
    <name evidence="7" type="ORF">ABL78_8337</name>
</gene>
<keyword evidence="3 6" id="KW-1133">Transmembrane helix</keyword>
<protein>
    <recommendedName>
        <fullName evidence="9">Nodulin-like domain-containing protein</fullName>
    </recommendedName>
</protein>
<dbReference type="GO" id="GO:0016020">
    <property type="term" value="C:membrane"/>
    <property type="evidence" value="ECO:0007669"/>
    <property type="project" value="UniProtKB-SubCell"/>
</dbReference>
<feature type="transmembrane region" description="Helical" evidence="6">
    <location>
        <begin position="326"/>
        <end position="345"/>
    </location>
</feature>
<keyword evidence="2 6" id="KW-0812">Transmembrane</keyword>
<dbReference type="OMA" id="AAKPTEC"/>
<evidence type="ECO:0000256" key="5">
    <source>
        <dbReference type="SAM" id="MobiDB-lite"/>
    </source>
</evidence>
<keyword evidence="8" id="KW-1185">Reference proteome</keyword>
<feature type="transmembrane region" description="Helical" evidence="6">
    <location>
        <begin position="260"/>
        <end position="282"/>
    </location>
</feature>
<dbReference type="Proteomes" id="UP000038009">
    <property type="component" value="Unassembled WGS sequence"/>
</dbReference>
<organism evidence="7 8">
    <name type="scientific">Leptomonas seymouri</name>
    <dbReference type="NCBI Taxonomy" id="5684"/>
    <lineage>
        <taxon>Eukaryota</taxon>
        <taxon>Discoba</taxon>
        <taxon>Euglenozoa</taxon>
        <taxon>Kinetoplastea</taxon>
        <taxon>Metakinetoplastina</taxon>
        <taxon>Trypanosomatida</taxon>
        <taxon>Trypanosomatidae</taxon>
        <taxon>Leishmaniinae</taxon>
        <taxon>Leptomonas</taxon>
    </lineage>
</organism>
<name>A0A0N1PAX2_LEPSE</name>
<evidence type="ECO:0000256" key="1">
    <source>
        <dbReference type="ARBA" id="ARBA00004141"/>
    </source>
</evidence>
<sequence>MNWWRLRHKSPGEVAELEATRALYHHKCVPARRIIVAYAVVLAMLLFFTIEAPVVAYARNISRGSEICIGVISVVLVFCFFVMALPLRCLGGVDEPAPSEEEARAITQLYEVRREPSSTEREAEEEATMDKPVVNVPEAAAVGYSPTNLEPVAAEEGETEARKDLQVHQDPRYQGDSVMEYFKLPDLWFILLQMLCVMPIGVMVLYNGSTVSIAKTGKARSVETSALYTAFLGLGNSVGRMAFGLFEAYVQHQRGRGGKLLVTLAMFVGPIVATVGGVLLLVLPGKVILFPFILIYIVCGFSFGFQAIIFSCLFESFHSTLYSMSYMVVVISVICFNRLLLAMYVDMQHKRLGLDASQECNQEVCIRVPFIISTCLAAVGLIFSALVHVRYTRFVARVRKQREEKAAESATESDLVELQELQ</sequence>
<feature type="transmembrane region" description="Helical" evidence="6">
    <location>
        <begin position="35"/>
        <end position="58"/>
    </location>
</feature>
<dbReference type="InterPro" id="IPR036259">
    <property type="entry name" value="MFS_trans_sf"/>
</dbReference>
<evidence type="ECO:0000256" key="6">
    <source>
        <dbReference type="SAM" id="Phobius"/>
    </source>
</evidence>
<feature type="region of interest" description="Disordered" evidence="5">
    <location>
        <begin position="109"/>
        <end position="129"/>
    </location>
</feature>
<evidence type="ECO:0000256" key="2">
    <source>
        <dbReference type="ARBA" id="ARBA00022692"/>
    </source>
</evidence>
<evidence type="ECO:0000313" key="7">
    <source>
        <dbReference type="EMBL" id="KPI82651.1"/>
    </source>
</evidence>
<dbReference type="PANTHER" id="PTHR21576:SF157">
    <property type="entry name" value="NODULIN-LIKE DOMAIN-CONTAINING PROTEIN"/>
    <property type="match status" value="1"/>
</dbReference>
<dbReference type="PANTHER" id="PTHR21576">
    <property type="entry name" value="UNCHARACTERIZED NODULIN-LIKE PROTEIN"/>
    <property type="match status" value="1"/>
</dbReference>
<evidence type="ECO:0008006" key="9">
    <source>
        <dbReference type="Google" id="ProtNLM"/>
    </source>
</evidence>
<feature type="transmembrane region" description="Helical" evidence="6">
    <location>
        <begin position="187"/>
        <end position="206"/>
    </location>
</feature>
<dbReference type="VEuPathDB" id="TriTrypDB:Lsey_0638_0020"/>
<dbReference type="EMBL" id="LJSK01000638">
    <property type="protein sequence ID" value="KPI82651.1"/>
    <property type="molecule type" value="Genomic_DNA"/>
</dbReference>
<feature type="transmembrane region" description="Helical" evidence="6">
    <location>
        <begin position="370"/>
        <end position="391"/>
    </location>
</feature>
<comment type="subcellular location">
    <subcellularLocation>
        <location evidence="1">Membrane</location>
        <topology evidence="1">Multi-pass membrane protein</topology>
    </subcellularLocation>
</comment>
<comment type="caution">
    <text evidence="7">The sequence shown here is derived from an EMBL/GenBank/DDBJ whole genome shotgun (WGS) entry which is preliminary data.</text>
</comment>
<reference evidence="7 8" key="1">
    <citation type="journal article" date="2015" name="PLoS Pathog.">
        <title>Leptomonas seymouri: Adaptations to the Dixenous Life Cycle Analyzed by Genome Sequencing, Transcriptome Profiling and Co-infection with Leishmania donovani.</title>
        <authorList>
            <person name="Kraeva N."/>
            <person name="Butenko A."/>
            <person name="Hlavacova J."/>
            <person name="Kostygov A."/>
            <person name="Myskova J."/>
            <person name="Grybchuk D."/>
            <person name="Lestinova T."/>
            <person name="Votypka J."/>
            <person name="Volf P."/>
            <person name="Opperdoes F."/>
            <person name="Flegontov P."/>
            <person name="Lukes J."/>
            <person name="Yurchenko V."/>
        </authorList>
    </citation>
    <scope>NUCLEOTIDE SEQUENCE [LARGE SCALE GENOMIC DNA]</scope>
    <source>
        <strain evidence="7 8">ATCC 30220</strain>
    </source>
</reference>
<feature type="transmembrane region" description="Helical" evidence="6">
    <location>
        <begin position="64"/>
        <end position="85"/>
    </location>
</feature>
<feature type="compositionally biased region" description="Basic and acidic residues" evidence="5">
    <location>
        <begin position="111"/>
        <end position="121"/>
    </location>
</feature>
<accession>A0A0N1PAX2</accession>
<dbReference type="SUPFAM" id="SSF103473">
    <property type="entry name" value="MFS general substrate transporter"/>
    <property type="match status" value="1"/>
</dbReference>
<dbReference type="OrthoDB" id="264511at2759"/>
<dbReference type="AlphaFoldDB" id="A0A0N1PAX2"/>
<feature type="transmembrane region" description="Helical" evidence="6">
    <location>
        <begin position="226"/>
        <end position="248"/>
    </location>
</feature>
<proteinExistence type="predicted"/>